<keyword evidence="1" id="KW-0732">Signal</keyword>
<dbReference type="PANTHER" id="PTHR34183:SF1">
    <property type="entry name" value="ENDOLYTIC PEPTIDOGLYCAN TRANSGLYCOSYLASE RLPA"/>
    <property type="match status" value="1"/>
</dbReference>
<dbReference type="CDD" id="cd22268">
    <property type="entry name" value="DPBB_RlpA-like"/>
    <property type="match status" value="1"/>
</dbReference>
<comment type="similarity">
    <text evidence="4 5">Belongs to the RlpA family.</text>
</comment>
<dbReference type="InterPro" id="IPR007730">
    <property type="entry name" value="SPOR-like_dom"/>
</dbReference>
<organism evidence="7 8">
    <name type="scientific">Candidatus Schekmanbacteria bacterium RIFCSPLOWO2_12_FULL_38_15</name>
    <dbReference type="NCBI Taxonomy" id="1817883"/>
    <lineage>
        <taxon>Bacteria</taxon>
        <taxon>Candidatus Schekmaniibacteriota</taxon>
    </lineage>
</organism>
<dbReference type="STRING" id="1817883.A3G31_00495"/>
<dbReference type="InterPro" id="IPR012997">
    <property type="entry name" value="RplA"/>
</dbReference>
<dbReference type="Gene3D" id="3.30.70.1070">
    <property type="entry name" value="Sporulation related repeat"/>
    <property type="match status" value="1"/>
</dbReference>
<evidence type="ECO:0000256" key="1">
    <source>
        <dbReference type="ARBA" id="ARBA00022729"/>
    </source>
</evidence>
<dbReference type="SUPFAM" id="SSF110997">
    <property type="entry name" value="Sporulation related repeat"/>
    <property type="match status" value="1"/>
</dbReference>
<dbReference type="GO" id="GO:0005886">
    <property type="term" value="C:plasma membrane"/>
    <property type="evidence" value="ECO:0007669"/>
    <property type="project" value="UniProtKB-SubCell"/>
</dbReference>
<evidence type="ECO:0000313" key="8">
    <source>
        <dbReference type="Proteomes" id="UP000178082"/>
    </source>
</evidence>
<comment type="function">
    <text evidence="4">Lytic transglycosylase with a strong preference for naked glycan strands that lack stem peptides.</text>
</comment>
<accession>A0A1F7SGG2</accession>
<sequence>MRDKRIASKKKNNKTVKGIILIIAFLFFTGSCAVTRDRIETPYQVYREKGIASWYGEDFNGRPTASGEIYDMYGLTAAHRTLPLQTNVRVTNLENGKSVDVKINDRGPFVNGRIIDLSYGAAKVLDMVDAGTSMVGVEVINGSRDFEAKADKGVFTVQVGSFAVRENAEKLAERLNREYGGAYITLYETNSKKFNRVRVGNFKTLEEAQGFVNKLERKNFTSFVARKD</sequence>
<dbReference type="Gene3D" id="2.40.40.10">
    <property type="entry name" value="RlpA-like domain"/>
    <property type="match status" value="1"/>
</dbReference>
<dbReference type="PROSITE" id="PS51257">
    <property type="entry name" value="PROKAR_LIPOPROTEIN"/>
    <property type="match status" value="1"/>
</dbReference>
<dbReference type="AlphaFoldDB" id="A0A1F7SGG2"/>
<dbReference type="PROSITE" id="PS51724">
    <property type="entry name" value="SPOR"/>
    <property type="match status" value="1"/>
</dbReference>
<evidence type="ECO:0000256" key="5">
    <source>
        <dbReference type="RuleBase" id="RU003495"/>
    </source>
</evidence>
<reference evidence="7 8" key="1">
    <citation type="journal article" date="2016" name="Nat. Commun.">
        <title>Thousands of microbial genomes shed light on interconnected biogeochemical processes in an aquifer system.</title>
        <authorList>
            <person name="Anantharaman K."/>
            <person name="Brown C.T."/>
            <person name="Hug L.A."/>
            <person name="Sharon I."/>
            <person name="Castelle C.J."/>
            <person name="Probst A.J."/>
            <person name="Thomas B.C."/>
            <person name="Singh A."/>
            <person name="Wilkins M.J."/>
            <person name="Karaoz U."/>
            <person name="Brodie E.L."/>
            <person name="Williams K.H."/>
            <person name="Hubbard S.S."/>
            <person name="Banfield J.F."/>
        </authorList>
    </citation>
    <scope>NUCLEOTIDE SEQUENCE [LARGE SCALE GENOMIC DNA]</scope>
</reference>
<evidence type="ECO:0000256" key="2">
    <source>
        <dbReference type="ARBA" id="ARBA00023239"/>
    </source>
</evidence>
<keyword evidence="4" id="KW-1003">Cell membrane</keyword>
<feature type="domain" description="SPOR" evidence="6">
    <location>
        <begin position="149"/>
        <end position="227"/>
    </location>
</feature>
<dbReference type="PANTHER" id="PTHR34183">
    <property type="entry name" value="ENDOLYTIC PEPTIDOGLYCAN TRANSGLYCOSYLASE RLPA"/>
    <property type="match status" value="1"/>
</dbReference>
<dbReference type="NCBIfam" id="TIGR00413">
    <property type="entry name" value="rlpA"/>
    <property type="match status" value="1"/>
</dbReference>
<protein>
    <recommendedName>
        <fullName evidence="4">Probable endolytic peptidoglycan transglycosylase RlpA</fullName>
        <ecNumber evidence="4">4.2.2.-</ecNumber>
    </recommendedName>
</protein>
<dbReference type="GO" id="GO:0071555">
    <property type="term" value="P:cell wall organization"/>
    <property type="evidence" value="ECO:0007669"/>
    <property type="project" value="UniProtKB-KW"/>
</dbReference>
<dbReference type="HAMAP" id="MF_02071">
    <property type="entry name" value="RlpA"/>
    <property type="match status" value="1"/>
</dbReference>
<dbReference type="InterPro" id="IPR036908">
    <property type="entry name" value="RlpA-like_sf"/>
</dbReference>
<comment type="subcellular location">
    <subcellularLocation>
        <location evidence="4">Cell membrane</location>
        <topology evidence="4">Lipid-anchor</topology>
    </subcellularLocation>
</comment>
<evidence type="ECO:0000256" key="4">
    <source>
        <dbReference type="HAMAP-Rule" id="MF_02071"/>
    </source>
</evidence>
<dbReference type="Proteomes" id="UP000178082">
    <property type="component" value="Unassembled WGS sequence"/>
</dbReference>
<keyword evidence="4" id="KW-0564">Palmitate</keyword>
<dbReference type="EMBL" id="MGDI01000029">
    <property type="protein sequence ID" value="OGL52886.1"/>
    <property type="molecule type" value="Genomic_DNA"/>
</dbReference>
<dbReference type="InterPro" id="IPR036680">
    <property type="entry name" value="SPOR-like_sf"/>
</dbReference>
<dbReference type="GO" id="GO:0042834">
    <property type="term" value="F:peptidoglycan binding"/>
    <property type="evidence" value="ECO:0007669"/>
    <property type="project" value="InterPro"/>
</dbReference>
<dbReference type="GO" id="GO:0000270">
    <property type="term" value="P:peptidoglycan metabolic process"/>
    <property type="evidence" value="ECO:0007669"/>
    <property type="project" value="UniProtKB-UniRule"/>
</dbReference>
<dbReference type="InterPro" id="IPR034718">
    <property type="entry name" value="RlpA"/>
</dbReference>
<dbReference type="Pfam" id="PF05036">
    <property type="entry name" value="SPOR"/>
    <property type="match status" value="1"/>
</dbReference>
<keyword evidence="2 4" id="KW-0456">Lyase</keyword>
<comment type="caution">
    <text evidence="7">The sequence shown here is derived from an EMBL/GenBank/DDBJ whole genome shotgun (WGS) entry which is preliminary data.</text>
</comment>
<evidence type="ECO:0000256" key="3">
    <source>
        <dbReference type="ARBA" id="ARBA00023316"/>
    </source>
</evidence>
<dbReference type="Pfam" id="PF03330">
    <property type="entry name" value="DPBB_1"/>
    <property type="match status" value="1"/>
</dbReference>
<dbReference type="EC" id="4.2.2.-" evidence="4"/>
<dbReference type="InterPro" id="IPR009009">
    <property type="entry name" value="RlpA-like_DPBB"/>
</dbReference>
<evidence type="ECO:0000313" key="7">
    <source>
        <dbReference type="EMBL" id="OGL52886.1"/>
    </source>
</evidence>
<evidence type="ECO:0000259" key="6">
    <source>
        <dbReference type="PROSITE" id="PS51724"/>
    </source>
</evidence>
<keyword evidence="4" id="KW-0449">Lipoprotein</keyword>
<gene>
    <name evidence="4" type="primary">rlpA</name>
    <name evidence="7" type="ORF">A3G31_00495</name>
</gene>
<dbReference type="SUPFAM" id="SSF50685">
    <property type="entry name" value="Barwin-like endoglucanases"/>
    <property type="match status" value="1"/>
</dbReference>
<keyword evidence="4" id="KW-0472">Membrane</keyword>
<name>A0A1F7SGG2_9BACT</name>
<dbReference type="GO" id="GO:0008932">
    <property type="term" value="F:lytic endotransglycosylase activity"/>
    <property type="evidence" value="ECO:0007669"/>
    <property type="project" value="UniProtKB-UniRule"/>
</dbReference>
<proteinExistence type="inferred from homology"/>
<keyword evidence="3 4" id="KW-0961">Cell wall biogenesis/degradation</keyword>